<dbReference type="OrthoDB" id="9762420at2"/>
<dbReference type="InterPro" id="IPR047702">
    <property type="entry name" value="VgrG-rel"/>
</dbReference>
<dbReference type="InterPro" id="IPR037026">
    <property type="entry name" value="Vgr_OB-fold_dom_sf"/>
</dbReference>
<dbReference type="SUPFAM" id="SSF69255">
    <property type="entry name" value="gp5 N-terminal domain-like"/>
    <property type="match status" value="1"/>
</dbReference>
<comment type="caution">
    <text evidence="2">The sequence shown here is derived from an EMBL/GenBank/DDBJ whole genome shotgun (WGS) entry which is preliminary data.</text>
</comment>
<dbReference type="EMBL" id="BDUD01000002">
    <property type="protein sequence ID" value="GBG22784.1"/>
    <property type="molecule type" value="Genomic_DNA"/>
</dbReference>
<dbReference type="Proteomes" id="UP000245124">
    <property type="component" value="Unassembled WGS sequence"/>
</dbReference>
<dbReference type="InterPro" id="IPR006531">
    <property type="entry name" value="Gp5/Vgr_OB"/>
</dbReference>
<organism evidence="2 3">
    <name type="scientific">Nostoc commune NIES-4072</name>
    <dbReference type="NCBI Taxonomy" id="2005467"/>
    <lineage>
        <taxon>Bacteria</taxon>
        <taxon>Bacillati</taxon>
        <taxon>Cyanobacteriota</taxon>
        <taxon>Cyanophyceae</taxon>
        <taxon>Nostocales</taxon>
        <taxon>Nostocaceae</taxon>
        <taxon>Nostoc</taxon>
    </lineage>
</organism>
<accession>A0A2R5G4S2</accession>
<proteinExistence type="predicted"/>
<evidence type="ECO:0000259" key="1">
    <source>
        <dbReference type="Pfam" id="PF04717"/>
    </source>
</evidence>
<dbReference type="SUPFAM" id="SSF69279">
    <property type="entry name" value="Phage tail proteins"/>
    <property type="match status" value="1"/>
</dbReference>
<feature type="domain" description="Gp5/Type VI secretion system Vgr protein OB-fold" evidence="1">
    <location>
        <begin position="386"/>
        <end position="459"/>
    </location>
</feature>
<keyword evidence="3" id="KW-1185">Reference proteome</keyword>
<sequence>MGTYSAEPILQIDNKDASAALLEDILQISVEESLHQPGMFTLVIRNDYFPGRQEDTAWRYQDLFTIGKSIKIGFKSSTTQAQEFSEQGQGYILEGEITAIETQFNSESQAPLIIRGYDISHRLHRGRFNRSYQNAKDSDIAKKIAGEVGISIGTVDDSGGPHGFDDPPGYIFQKNQTNMEFLHERAARIGFELFVQDNKLHFRKPTTGDTLNLQWLKNIHSLAVRVTSAEQINSVQVRAWDYSQKQAIVSNKNAPQVVTQIDFGKGNSTNNSFNGKPNSPTMVIVDRPVSTIAEADAIAQGICNEIAGEFVHADGKGEGNPLLRTGKVIKLEGMGKYNGKYYVTQTRHLYQEGNYITEFSVRGLRGNNWMPRITQSNLQPGQTLLVGIVTDNNDPQKWGRVKVKFPTLTEDHQSNWARVVGAGAAGDRGFDCLPEINDEVLVAFEHGDIHRPYVIGGVWNGKDAPPETVDKSVVDGKVRLRTFKTRLGHKLQFVEEDKDSSKSGCYLETTKAHKFHMNDSDKFVETKTTDGHYVRLDDKDKKIEIKTKNGHQVLMDDMGKNIKIKTTGGHQIMMDDMGKKIEIKTPNGQKITMSDTSNSINIEAVQKINIKAPMEIKLESGPSSIKIAPGGIEMQTPAKISAQAGGMLDFKAVGTANMKAGAAMSLQSGAALSVQAGASCSVQSGAALNLQAGAAAALMAAVTASVTAPLIRLNC</sequence>
<name>A0A2R5G4S2_NOSCO</name>
<dbReference type="Gene3D" id="2.40.50.230">
    <property type="entry name" value="Gp5 N-terminal domain"/>
    <property type="match status" value="1"/>
</dbReference>
<evidence type="ECO:0000313" key="2">
    <source>
        <dbReference type="EMBL" id="GBG22784.1"/>
    </source>
</evidence>
<reference evidence="2 3" key="1">
    <citation type="submission" date="2017-06" db="EMBL/GenBank/DDBJ databases">
        <title>Genome sequencing of cyanobaciteial culture collection at National Institute for Environmental Studies (NIES).</title>
        <authorList>
            <person name="Hirose Y."/>
            <person name="Shimura Y."/>
            <person name="Fujisawa T."/>
            <person name="Nakamura Y."/>
            <person name="Kawachi M."/>
        </authorList>
    </citation>
    <scope>NUCLEOTIDE SEQUENCE [LARGE SCALE GENOMIC DNA]</scope>
    <source>
        <strain evidence="2 3">NIES-4072</strain>
    </source>
</reference>
<evidence type="ECO:0000313" key="3">
    <source>
        <dbReference type="Proteomes" id="UP000245124"/>
    </source>
</evidence>
<dbReference type="RefSeq" id="WP_109012831.1">
    <property type="nucleotide sequence ID" value="NZ_BDUD01000002.1"/>
</dbReference>
<dbReference type="Pfam" id="PF04717">
    <property type="entry name" value="Phage_base_V"/>
    <property type="match status" value="1"/>
</dbReference>
<dbReference type="AlphaFoldDB" id="A0A2R5G4S2"/>
<gene>
    <name evidence="2" type="ORF">NIES4072_64960</name>
</gene>
<dbReference type="NCBIfam" id="NF033848">
    <property type="entry name" value="VgrG_rel"/>
    <property type="match status" value="1"/>
</dbReference>
<protein>
    <submittedName>
        <fullName evidence="2">Rhs element Vgr protein</fullName>
    </submittedName>
</protein>